<evidence type="ECO:0000313" key="8">
    <source>
        <dbReference type="Proteomes" id="UP000181898"/>
    </source>
</evidence>
<evidence type="ECO:0000313" key="7">
    <source>
        <dbReference type="EMBL" id="APG66281.1"/>
    </source>
</evidence>
<dbReference type="GO" id="GO:0016765">
    <property type="term" value="F:transferase activity, transferring alkyl or aryl (other than methyl) groups"/>
    <property type="evidence" value="ECO:0007669"/>
    <property type="project" value="InterPro"/>
</dbReference>
<evidence type="ECO:0000256" key="6">
    <source>
        <dbReference type="SAM" id="Phobius"/>
    </source>
</evidence>
<dbReference type="RefSeq" id="WP_072556805.1">
    <property type="nucleotide sequence ID" value="NZ_CP018155.1"/>
</dbReference>
<dbReference type="Gene3D" id="1.10.357.140">
    <property type="entry name" value="UbiA prenyltransferase"/>
    <property type="match status" value="1"/>
</dbReference>
<feature type="transmembrane region" description="Helical" evidence="6">
    <location>
        <begin position="143"/>
        <end position="166"/>
    </location>
</feature>
<name>A0A1L3JMD4_9FLAO</name>
<comment type="subcellular location">
    <subcellularLocation>
        <location evidence="1">Membrane</location>
        <topology evidence="1">Multi-pass membrane protein</topology>
    </subcellularLocation>
</comment>
<feature type="transmembrane region" description="Helical" evidence="6">
    <location>
        <begin position="53"/>
        <end position="72"/>
    </location>
</feature>
<dbReference type="STRING" id="1850252.LPB136_13260"/>
<feature type="transmembrane region" description="Helical" evidence="6">
    <location>
        <begin position="276"/>
        <end position="297"/>
    </location>
</feature>
<sequence>MNATKQTSIFYKIFSLLSVVRGYNILVLIAAQYLAAIFIFSSKNSLKSVLFDWHLLYLVIASVCAVAAGYIINNFYDAKADQINKPIKTNLDNYVRQETKLSLYFFLNFLGFFFGWLVSWRAALFFSGYIFCIWFYSHKLKKYPFIGLLSATILTILPFFVVFVHYKNFSKIIFVHAFFLFLVIMIRELIKDLENIKGAIANNYNTFTIKYGEQKTKRFAILLLFLTLIPVVILLINPAISGMKYYFYMALVTLMYVGFSLLKSTQTNQYRKLHNILKILLLIGVFSLIFIDTSLLLEKVIDKL</sequence>
<accession>A0A1L3JMD4</accession>
<dbReference type="PANTHER" id="PTHR42723:SF1">
    <property type="entry name" value="CHLOROPHYLL SYNTHASE, CHLOROPLASTIC"/>
    <property type="match status" value="1"/>
</dbReference>
<evidence type="ECO:0000256" key="2">
    <source>
        <dbReference type="ARBA" id="ARBA00022475"/>
    </source>
</evidence>
<dbReference type="InterPro" id="IPR050475">
    <property type="entry name" value="Prenyltransferase_related"/>
</dbReference>
<dbReference type="OrthoDB" id="1142538at2"/>
<keyword evidence="4 6" id="KW-1133">Transmembrane helix</keyword>
<feature type="transmembrane region" description="Helical" evidence="6">
    <location>
        <begin position="20"/>
        <end position="41"/>
    </location>
</feature>
<evidence type="ECO:0000256" key="3">
    <source>
        <dbReference type="ARBA" id="ARBA00022692"/>
    </source>
</evidence>
<protein>
    <submittedName>
        <fullName evidence="7">Ubiquinone biosynthesis protein UbiA</fullName>
    </submittedName>
</protein>
<keyword evidence="5 6" id="KW-0472">Membrane</keyword>
<dbReference type="KEGG" id="ten:LPB136_13260"/>
<keyword evidence="7" id="KW-0830">Ubiquinone</keyword>
<feature type="transmembrane region" description="Helical" evidence="6">
    <location>
        <begin position="246"/>
        <end position="264"/>
    </location>
</feature>
<dbReference type="AlphaFoldDB" id="A0A1L3JMD4"/>
<dbReference type="Proteomes" id="UP000181898">
    <property type="component" value="Chromosome"/>
</dbReference>
<dbReference type="InterPro" id="IPR000537">
    <property type="entry name" value="UbiA_prenyltransferase"/>
</dbReference>
<feature type="transmembrane region" description="Helical" evidence="6">
    <location>
        <begin position="219"/>
        <end position="240"/>
    </location>
</feature>
<keyword evidence="8" id="KW-1185">Reference proteome</keyword>
<feature type="transmembrane region" description="Helical" evidence="6">
    <location>
        <begin position="103"/>
        <end position="136"/>
    </location>
</feature>
<dbReference type="InterPro" id="IPR044878">
    <property type="entry name" value="UbiA_sf"/>
</dbReference>
<organism evidence="7 8">
    <name type="scientific">Tenacibaculum todarodis</name>
    <dbReference type="NCBI Taxonomy" id="1850252"/>
    <lineage>
        <taxon>Bacteria</taxon>
        <taxon>Pseudomonadati</taxon>
        <taxon>Bacteroidota</taxon>
        <taxon>Flavobacteriia</taxon>
        <taxon>Flavobacteriales</taxon>
        <taxon>Flavobacteriaceae</taxon>
        <taxon>Tenacibaculum</taxon>
    </lineage>
</organism>
<dbReference type="Pfam" id="PF01040">
    <property type="entry name" value="UbiA"/>
    <property type="match status" value="1"/>
</dbReference>
<dbReference type="PANTHER" id="PTHR42723">
    <property type="entry name" value="CHLOROPHYLL SYNTHASE"/>
    <property type="match status" value="1"/>
</dbReference>
<dbReference type="EMBL" id="CP018155">
    <property type="protein sequence ID" value="APG66281.1"/>
    <property type="molecule type" value="Genomic_DNA"/>
</dbReference>
<evidence type="ECO:0000256" key="4">
    <source>
        <dbReference type="ARBA" id="ARBA00022989"/>
    </source>
</evidence>
<evidence type="ECO:0000256" key="5">
    <source>
        <dbReference type="ARBA" id="ARBA00023136"/>
    </source>
</evidence>
<dbReference type="CDD" id="cd13961">
    <property type="entry name" value="PT_UbiA_DGGGPS"/>
    <property type="match status" value="1"/>
</dbReference>
<dbReference type="GO" id="GO:0016020">
    <property type="term" value="C:membrane"/>
    <property type="evidence" value="ECO:0007669"/>
    <property type="project" value="UniProtKB-SubCell"/>
</dbReference>
<gene>
    <name evidence="7" type="ORF">LPB136_13260</name>
</gene>
<proteinExistence type="predicted"/>
<evidence type="ECO:0000256" key="1">
    <source>
        <dbReference type="ARBA" id="ARBA00004141"/>
    </source>
</evidence>
<keyword evidence="2" id="KW-1003">Cell membrane</keyword>
<reference evidence="7 8" key="1">
    <citation type="submission" date="2016-11" db="EMBL/GenBank/DDBJ databases">
        <title>Tenacibaculum sp. LPB0136, isolated from marine environment.</title>
        <authorList>
            <person name="Kim E."/>
            <person name="Yi H."/>
        </authorList>
    </citation>
    <scope>NUCLEOTIDE SEQUENCE [LARGE SCALE GENOMIC DNA]</scope>
    <source>
        <strain evidence="7 8">LPB0136</strain>
    </source>
</reference>
<feature type="transmembrane region" description="Helical" evidence="6">
    <location>
        <begin position="172"/>
        <end position="190"/>
    </location>
</feature>
<keyword evidence="3 6" id="KW-0812">Transmembrane</keyword>